<protein>
    <submittedName>
        <fullName evidence="2">Uncharacterized protein</fullName>
    </submittedName>
</protein>
<dbReference type="OMA" id="MIMITED"/>
<dbReference type="CTD" id="20236565"/>
<dbReference type="PANTHER" id="PTHR46601:SF1">
    <property type="entry name" value="ADF-H DOMAIN-CONTAINING PROTEIN"/>
    <property type="match status" value="1"/>
</dbReference>
<reference evidence="2 3" key="1">
    <citation type="journal article" date="2013" name="Nature">
        <title>Insights into bilaterian evolution from three spiralian genomes.</title>
        <authorList>
            <person name="Simakov O."/>
            <person name="Marletaz F."/>
            <person name="Cho S.J."/>
            <person name="Edsinger-Gonzales E."/>
            <person name="Havlak P."/>
            <person name="Hellsten U."/>
            <person name="Kuo D.H."/>
            <person name="Larsson T."/>
            <person name="Lv J."/>
            <person name="Arendt D."/>
            <person name="Savage R."/>
            <person name="Osoegawa K."/>
            <person name="de Jong P."/>
            <person name="Grimwood J."/>
            <person name="Chapman J.A."/>
            <person name="Shapiro H."/>
            <person name="Aerts A."/>
            <person name="Otillar R.P."/>
            <person name="Terry A.Y."/>
            <person name="Boore J.L."/>
            <person name="Grigoriev I.V."/>
            <person name="Lindberg D.R."/>
            <person name="Seaver E.C."/>
            <person name="Weisblat D.A."/>
            <person name="Putnam N.H."/>
            <person name="Rokhsar D.S."/>
        </authorList>
    </citation>
    <scope>NUCLEOTIDE SEQUENCE [LARGE SCALE GENOMIC DNA]</scope>
</reference>
<dbReference type="KEGG" id="lgi:LOTGIDRAFT_155075"/>
<name>V3ZMP6_LOTGI</name>
<accession>V3ZMP6</accession>
<dbReference type="PANTHER" id="PTHR46601">
    <property type="entry name" value="ULP_PROTEASE DOMAIN-CONTAINING PROTEIN"/>
    <property type="match status" value="1"/>
</dbReference>
<sequence length="550" mass="63089">MKYSKLKKKNADVDQRKKRSDATPASTIDASHDHYERPDMSTILPNRKSIAQGQPKHVLQRSVEATFKSFTNDSPSLKISESTFNKLRPKHILLQSISKFYQCLCEPCTNIDLKLKVLNHEVYQCQSTSCSIRDRYHATDLTLCPKDQNPHAKLECIDRKCEICDVDLLDHYLQPLLNVSGDKDVSWQYWGQTTYGNEGKKRVALLRSSGTVKQLVDQLKEELISLSTHLFIARWQQNVFYTITKNPPTNSIVMVMDFAENYLCVMQNEVQSAHWYQMQVTLHPMLCFYRCDTCEKTVREAINIISDDMQHDAHAVRCFVETAVCHLINVRGLNPQRLIKFSDGCSSQYKSKTPFVDLSFAAEDLEIPIVEHHYFGSRHGKNQCDGEGGVVKNAATRAVNSEGIVIANCDDFFQYCIQHLTKASTNEDGSCNHSRRFFYLVRKDQISHDVKPERSGVTTLQGTRLLHSVVCIKPFHLKTRRLSCFCESCENYGSECLNSCYVTKWSNTILKVKKVLLSCNSIIYFDDIFDKFKLVININFLTLIRSSMIF</sequence>
<dbReference type="OrthoDB" id="10065669at2759"/>
<evidence type="ECO:0000313" key="2">
    <source>
        <dbReference type="EMBL" id="ESO85587.1"/>
    </source>
</evidence>
<dbReference type="GeneID" id="20236565"/>
<gene>
    <name evidence="2" type="ORF">LOTGIDRAFT_155075</name>
</gene>
<dbReference type="EMBL" id="KB203274">
    <property type="protein sequence ID" value="ESO85587.1"/>
    <property type="molecule type" value="Genomic_DNA"/>
</dbReference>
<feature type="region of interest" description="Disordered" evidence="1">
    <location>
        <begin position="1"/>
        <end position="38"/>
    </location>
</feature>
<dbReference type="RefSeq" id="XP_009063828.1">
    <property type="nucleotide sequence ID" value="XM_009065580.1"/>
</dbReference>
<dbReference type="HOGENOM" id="CLU_495486_0_0_1"/>
<evidence type="ECO:0000256" key="1">
    <source>
        <dbReference type="SAM" id="MobiDB-lite"/>
    </source>
</evidence>
<dbReference type="AlphaFoldDB" id="V3ZMP6"/>
<dbReference type="Proteomes" id="UP000030746">
    <property type="component" value="Unassembled WGS sequence"/>
</dbReference>
<evidence type="ECO:0000313" key="3">
    <source>
        <dbReference type="Proteomes" id="UP000030746"/>
    </source>
</evidence>
<keyword evidence="3" id="KW-1185">Reference proteome</keyword>
<proteinExistence type="predicted"/>
<organism evidence="2 3">
    <name type="scientific">Lottia gigantea</name>
    <name type="common">Giant owl limpet</name>
    <dbReference type="NCBI Taxonomy" id="225164"/>
    <lineage>
        <taxon>Eukaryota</taxon>
        <taxon>Metazoa</taxon>
        <taxon>Spiralia</taxon>
        <taxon>Lophotrochozoa</taxon>
        <taxon>Mollusca</taxon>
        <taxon>Gastropoda</taxon>
        <taxon>Patellogastropoda</taxon>
        <taxon>Lottioidea</taxon>
        <taxon>Lottiidae</taxon>
        <taxon>Lottia</taxon>
    </lineage>
</organism>